<keyword evidence="3" id="KW-0597">Phosphoprotein</keyword>
<evidence type="ECO:0000256" key="5">
    <source>
        <dbReference type="ARBA" id="ARBA00022777"/>
    </source>
</evidence>
<dbReference type="InterPro" id="IPR003018">
    <property type="entry name" value="GAF"/>
</dbReference>
<dbReference type="InterPro" id="IPR003594">
    <property type="entry name" value="HATPase_dom"/>
</dbReference>
<gene>
    <name evidence="10" type="ORF">SAMN06265219_115117</name>
</gene>
<evidence type="ECO:0000256" key="3">
    <source>
        <dbReference type="ARBA" id="ARBA00022553"/>
    </source>
</evidence>
<dbReference type="PROSITE" id="PS50109">
    <property type="entry name" value="HIS_KIN"/>
    <property type="match status" value="1"/>
</dbReference>
<keyword evidence="6" id="KW-0175">Coiled coil</keyword>
<dbReference type="SMART" id="SM00387">
    <property type="entry name" value="HATPase_c"/>
    <property type="match status" value="1"/>
</dbReference>
<dbReference type="CDD" id="cd00130">
    <property type="entry name" value="PAS"/>
    <property type="match status" value="1"/>
</dbReference>
<dbReference type="PROSITE" id="PS50112">
    <property type="entry name" value="PAS"/>
    <property type="match status" value="1"/>
</dbReference>
<dbReference type="PRINTS" id="PR00344">
    <property type="entry name" value="BCTRLSENSOR"/>
</dbReference>
<evidence type="ECO:0000256" key="6">
    <source>
        <dbReference type="SAM" id="Coils"/>
    </source>
</evidence>
<dbReference type="GO" id="GO:0000155">
    <property type="term" value="F:phosphorelay sensor kinase activity"/>
    <property type="evidence" value="ECO:0007669"/>
    <property type="project" value="InterPro"/>
</dbReference>
<evidence type="ECO:0000259" key="7">
    <source>
        <dbReference type="PROSITE" id="PS50109"/>
    </source>
</evidence>
<dbReference type="SUPFAM" id="SSF47384">
    <property type="entry name" value="Homodimeric domain of signal transducing histidine kinase"/>
    <property type="match status" value="1"/>
</dbReference>
<feature type="domain" description="PAC" evidence="9">
    <location>
        <begin position="377"/>
        <end position="428"/>
    </location>
</feature>
<dbReference type="RefSeq" id="WP_142455674.1">
    <property type="nucleotide sequence ID" value="NZ_FXTP01000015.1"/>
</dbReference>
<dbReference type="InterPro" id="IPR052162">
    <property type="entry name" value="Sensor_kinase/Photoreceptor"/>
</dbReference>
<proteinExistence type="predicted"/>
<feature type="domain" description="PAC" evidence="9">
    <location>
        <begin position="257"/>
        <end position="309"/>
    </location>
</feature>
<dbReference type="Gene3D" id="3.30.450.40">
    <property type="match status" value="1"/>
</dbReference>
<dbReference type="SMART" id="SM00065">
    <property type="entry name" value="GAF"/>
    <property type="match status" value="1"/>
</dbReference>
<keyword evidence="11" id="KW-1185">Reference proteome</keyword>
<dbReference type="InterPro" id="IPR013655">
    <property type="entry name" value="PAS_fold_3"/>
</dbReference>
<evidence type="ECO:0000256" key="1">
    <source>
        <dbReference type="ARBA" id="ARBA00000085"/>
    </source>
</evidence>
<dbReference type="EC" id="2.7.13.3" evidence="2"/>
<dbReference type="InterPro" id="IPR000700">
    <property type="entry name" value="PAS-assoc_C"/>
</dbReference>
<feature type="coiled-coil region" evidence="6">
    <location>
        <begin position="419"/>
        <end position="446"/>
    </location>
</feature>
<dbReference type="Proteomes" id="UP000317557">
    <property type="component" value="Unassembled WGS sequence"/>
</dbReference>
<dbReference type="CDD" id="cd00075">
    <property type="entry name" value="HATPase"/>
    <property type="match status" value="1"/>
</dbReference>
<dbReference type="InterPro" id="IPR036890">
    <property type="entry name" value="HATPase_C_sf"/>
</dbReference>
<evidence type="ECO:0000313" key="10">
    <source>
        <dbReference type="EMBL" id="SMO91723.1"/>
    </source>
</evidence>
<dbReference type="InterPro" id="IPR001610">
    <property type="entry name" value="PAC"/>
</dbReference>
<evidence type="ECO:0000256" key="2">
    <source>
        <dbReference type="ARBA" id="ARBA00012438"/>
    </source>
</evidence>
<dbReference type="Pfam" id="PF02518">
    <property type="entry name" value="HATPase_c"/>
    <property type="match status" value="1"/>
</dbReference>
<evidence type="ECO:0000259" key="9">
    <source>
        <dbReference type="PROSITE" id="PS50113"/>
    </source>
</evidence>
<dbReference type="Gene3D" id="3.30.450.20">
    <property type="entry name" value="PAS domain"/>
    <property type="match status" value="2"/>
</dbReference>
<dbReference type="InterPro" id="IPR029016">
    <property type="entry name" value="GAF-like_dom_sf"/>
</dbReference>
<reference evidence="10 11" key="1">
    <citation type="submission" date="2017-05" db="EMBL/GenBank/DDBJ databases">
        <authorList>
            <person name="Varghese N."/>
            <person name="Submissions S."/>
        </authorList>
    </citation>
    <scope>NUCLEOTIDE SEQUENCE [LARGE SCALE GENOMIC DNA]</scope>
    <source>
        <strain evidence="10 11">DSM 21985</strain>
    </source>
</reference>
<dbReference type="Gene3D" id="1.10.287.130">
    <property type="match status" value="1"/>
</dbReference>
<dbReference type="PANTHER" id="PTHR43304">
    <property type="entry name" value="PHYTOCHROME-LIKE PROTEIN CPH1"/>
    <property type="match status" value="1"/>
</dbReference>
<dbReference type="SUPFAM" id="SSF55785">
    <property type="entry name" value="PYP-like sensor domain (PAS domain)"/>
    <property type="match status" value="2"/>
</dbReference>
<keyword evidence="4" id="KW-0808">Transferase</keyword>
<dbReference type="PROSITE" id="PS50113">
    <property type="entry name" value="PAC"/>
    <property type="match status" value="2"/>
</dbReference>
<dbReference type="FunFam" id="3.30.565.10:FF:000006">
    <property type="entry name" value="Sensor histidine kinase WalK"/>
    <property type="match status" value="1"/>
</dbReference>
<dbReference type="InterPro" id="IPR000014">
    <property type="entry name" value="PAS"/>
</dbReference>
<dbReference type="Gene3D" id="2.10.70.100">
    <property type="match status" value="1"/>
</dbReference>
<dbReference type="EMBL" id="FXTP01000015">
    <property type="protein sequence ID" value="SMO91723.1"/>
    <property type="molecule type" value="Genomic_DNA"/>
</dbReference>
<dbReference type="SUPFAM" id="SSF55874">
    <property type="entry name" value="ATPase domain of HSP90 chaperone/DNA topoisomerase II/histidine kinase"/>
    <property type="match status" value="1"/>
</dbReference>
<dbReference type="Pfam" id="PF01590">
    <property type="entry name" value="GAF"/>
    <property type="match status" value="1"/>
</dbReference>
<dbReference type="SUPFAM" id="SSF55781">
    <property type="entry name" value="GAF domain-like"/>
    <property type="match status" value="1"/>
</dbReference>
<dbReference type="InterPro" id="IPR036097">
    <property type="entry name" value="HisK_dim/P_sf"/>
</dbReference>
<dbReference type="InterPro" id="IPR005467">
    <property type="entry name" value="His_kinase_dom"/>
</dbReference>
<dbReference type="InterPro" id="IPR004358">
    <property type="entry name" value="Sig_transdc_His_kin-like_C"/>
</dbReference>
<name>A0A521F6E7_9BACT</name>
<evidence type="ECO:0000256" key="4">
    <source>
        <dbReference type="ARBA" id="ARBA00022679"/>
    </source>
</evidence>
<dbReference type="Pfam" id="PF08447">
    <property type="entry name" value="PAS_3"/>
    <property type="match status" value="1"/>
</dbReference>
<dbReference type="Pfam" id="PF13426">
    <property type="entry name" value="PAS_9"/>
    <property type="match status" value="1"/>
</dbReference>
<dbReference type="AlphaFoldDB" id="A0A521F6E7"/>
<sequence length="665" mass="75812">MNSDFKAGIKLQNPREAQKREELLYKIISQKDSTLEQQINEALKHTTRLLGLEVGIISKINGSAYTVEYCYTQDQSLSPGQQFTLGETYCDITLRQYEPLAISHMADSEWNMHPCYDVFELESYIGTKVYLNGELFGTLNFSSSEPKEGGFIPEDKNLIKLLAEWLGGVLKRKQIEAELQESKKLYELVAKNSADLICLHEPDGTYKFVSPSVTRILGYTPEELIGTYPYALFHPEDRKLVEEQSHKPAIKEGKQTGSLHYRIRKKNGNYIWFDTSTEVITNDAGEVIHLQTVSRNITDRKRVEMLFSQAQEMANVGGWEYEIESERLLWTDEVYHIHEVPVGTELCVEDGLSFFPGEARKILENNIERVIKTGDSYDLELPFVTNKGNRRWIRAIGQAEFIDGKAYRLRGTFQDITLQKNYELNIKEQNEKLRKLTDNRDKLYSIIAHDLKGSFYGINGLLQLINKEVGEITDDEDILKKLTLAESSSRGTYELLENLLNWIRIQKDDIDPEFSLFNLANEIQKTLQLSTVSIQKKELKIDSDLPEKCMIRADQNMIATVLRNLLSNAIKFSEAGETIHVSLQEKSDIVKISIKDNGIGMSEKVKEKLFDPTDRPKRSGTSNEKGTGLGMLLIADMLKAHNGEIEVCSEEGKGSEFIVYLPKND</sequence>
<protein>
    <recommendedName>
        <fullName evidence="2">histidine kinase</fullName>
        <ecNumber evidence="2">2.7.13.3</ecNumber>
    </recommendedName>
</protein>
<dbReference type="SMART" id="SM00086">
    <property type="entry name" value="PAC"/>
    <property type="match status" value="2"/>
</dbReference>
<dbReference type="NCBIfam" id="TIGR00229">
    <property type="entry name" value="sensory_box"/>
    <property type="match status" value="1"/>
</dbReference>
<organism evidence="10 11">
    <name type="scientific">Gracilimonas mengyeensis</name>
    <dbReference type="NCBI Taxonomy" id="1302730"/>
    <lineage>
        <taxon>Bacteria</taxon>
        <taxon>Pseudomonadati</taxon>
        <taxon>Balneolota</taxon>
        <taxon>Balneolia</taxon>
        <taxon>Balneolales</taxon>
        <taxon>Balneolaceae</taxon>
        <taxon>Gracilimonas</taxon>
    </lineage>
</organism>
<feature type="domain" description="Histidine kinase" evidence="7">
    <location>
        <begin position="446"/>
        <end position="665"/>
    </location>
</feature>
<evidence type="ECO:0000259" key="8">
    <source>
        <dbReference type="PROSITE" id="PS50112"/>
    </source>
</evidence>
<evidence type="ECO:0000313" key="11">
    <source>
        <dbReference type="Proteomes" id="UP000317557"/>
    </source>
</evidence>
<dbReference type="SMART" id="SM00091">
    <property type="entry name" value="PAS"/>
    <property type="match status" value="1"/>
</dbReference>
<accession>A0A521F6E7</accession>
<feature type="domain" description="PAS" evidence="8">
    <location>
        <begin position="182"/>
        <end position="253"/>
    </location>
</feature>
<dbReference type="Gene3D" id="3.30.565.10">
    <property type="entry name" value="Histidine kinase-like ATPase, C-terminal domain"/>
    <property type="match status" value="1"/>
</dbReference>
<dbReference type="OrthoDB" id="9781208at2"/>
<keyword evidence="5" id="KW-0418">Kinase</keyword>
<dbReference type="PANTHER" id="PTHR43304:SF1">
    <property type="entry name" value="PAC DOMAIN-CONTAINING PROTEIN"/>
    <property type="match status" value="1"/>
</dbReference>
<dbReference type="InterPro" id="IPR035965">
    <property type="entry name" value="PAS-like_dom_sf"/>
</dbReference>
<comment type="catalytic activity">
    <reaction evidence="1">
        <text>ATP + protein L-histidine = ADP + protein N-phospho-L-histidine.</text>
        <dbReference type="EC" id="2.7.13.3"/>
    </reaction>
</comment>